<gene>
    <name evidence="1" type="ORF">METZ01_LOCUS273030</name>
</gene>
<organism evidence="1">
    <name type="scientific">marine metagenome</name>
    <dbReference type="NCBI Taxonomy" id="408172"/>
    <lineage>
        <taxon>unclassified sequences</taxon>
        <taxon>metagenomes</taxon>
        <taxon>ecological metagenomes</taxon>
    </lineage>
</organism>
<reference evidence="1" key="1">
    <citation type="submission" date="2018-05" db="EMBL/GenBank/DDBJ databases">
        <authorList>
            <person name="Lanie J.A."/>
            <person name="Ng W.-L."/>
            <person name="Kazmierczak K.M."/>
            <person name="Andrzejewski T.M."/>
            <person name="Davidsen T.M."/>
            <person name="Wayne K.J."/>
            <person name="Tettelin H."/>
            <person name="Glass J.I."/>
            <person name="Rusch D."/>
            <person name="Podicherti R."/>
            <person name="Tsui H.-C.T."/>
            <person name="Winkler M.E."/>
        </authorList>
    </citation>
    <scope>NUCLEOTIDE SEQUENCE</scope>
</reference>
<accession>A0A382K832</accession>
<feature type="non-terminal residue" evidence="1">
    <location>
        <position position="28"/>
    </location>
</feature>
<name>A0A382K832_9ZZZZ</name>
<proteinExistence type="predicted"/>
<sequence>MATNPYFNHYGKNTADQRLAENLMIESI</sequence>
<evidence type="ECO:0000313" key="1">
    <source>
        <dbReference type="EMBL" id="SVC20176.1"/>
    </source>
</evidence>
<protein>
    <submittedName>
        <fullName evidence="1">Uncharacterized protein</fullName>
    </submittedName>
</protein>
<dbReference type="EMBL" id="UINC01078776">
    <property type="protein sequence ID" value="SVC20176.1"/>
    <property type="molecule type" value="Genomic_DNA"/>
</dbReference>
<dbReference type="AlphaFoldDB" id="A0A382K832"/>